<dbReference type="EMBL" id="DROK01000287">
    <property type="protein sequence ID" value="HHI98114.1"/>
    <property type="molecule type" value="Genomic_DNA"/>
</dbReference>
<reference evidence="1" key="1">
    <citation type="journal article" date="2020" name="mSystems">
        <title>Genome- and Community-Level Interaction Insights into Carbon Utilization and Element Cycling Functions of Hydrothermarchaeota in Hydrothermal Sediment.</title>
        <authorList>
            <person name="Zhou Z."/>
            <person name="Liu Y."/>
            <person name="Xu W."/>
            <person name="Pan J."/>
            <person name="Luo Z.H."/>
            <person name="Li M."/>
        </authorList>
    </citation>
    <scope>NUCLEOTIDE SEQUENCE [LARGE SCALE GENOMIC DNA]</scope>
    <source>
        <strain evidence="1">HyVt-533</strain>
    </source>
</reference>
<protein>
    <recommendedName>
        <fullName evidence="2">Type I-B CRISPR-associated protein Cas8b1/Cst1</fullName>
    </recommendedName>
</protein>
<proteinExistence type="predicted"/>
<organism evidence="1">
    <name type="scientific">Thermodesulfatator atlanticus</name>
    <dbReference type="NCBI Taxonomy" id="501497"/>
    <lineage>
        <taxon>Bacteria</taxon>
        <taxon>Pseudomonadati</taxon>
        <taxon>Thermodesulfobacteriota</taxon>
        <taxon>Thermodesulfobacteria</taxon>
        <taxon>Thermodesulfobacteriales</taxon>
        <taxon>Thermodesulfatatoraceae</taxon>
        <taxon>Thermodesulfatator</taxon>
    </lineage>
</organism>
<comment type="caution">
    <text evidence="1">The sequence shown here is derived from an EMBL/GenBank/DDBJ whole genome shotgun (WGS) entry which is preliminary data.</text>
</comment>
<evidence type="ECO:0008006" key="2">
    <source>
        <dbReference type="Google" id="ProtNLM"/>
    </source>
</evidence>
<dbReference type="Proteomes" id="UP000886101">
    <property type="component" value="Unassembled WGS sequence"/>
</dbReference>
<name>A0A7V5U3F2_9BACT</name>
<gene>
    <name evidence="1" type="ORF">ENJ96_09760</name>
</gene>
<sequence length="487" mass="56124">MGERVVIDLSRPTGNFWIDNGLVVLYRLFGAGEFDCEEVLEKLVETLVEETGNLGEYFDLQTKEIKTYPKKNWKYPSNLFIKATPKAQKTKIDGKDYFLAPPKYELGFSFSRKKEHCDICVRLAPLVKAKMWNYPFVVEPGKFANFYPGLKRELKLCPTCAVAGLAGYVGWLWRAQGRDALHIFCFHGDLKDIEQLYREVLEPIRLEEGGGNVPLAFYGPYLHETAWGLLLRLFSYVRHHSEEEKLSPEASQLLARLFGVSEKASFTPLVLYVITGKPSKAFDMQSFKEISHLASLYRLYEHWIEIFKEDPKPQEILENVFRQFQRREGNTYNTIWRERISAAVLNFEDPLPPVEEFLFQRDSNPLRKGSLKVFELYVKEVLTMDANLLNVIKGFGYSLGSTAQKENEMGLLYALRNAKNLDEFFRVLNDVQYRLGLTVPESLLEVEPGESIKGSPWRRVKTLLSIYAMNAFLRAQNKEESKEGGNE</sequence>
<accession>A0A7V5U3F2</accession>
<evidence type="ECO:0000313" key="1">
    <source>
        <dbReference type="EMBL" id="HHI98114.1"/>
    </source>
</evidence>
<dbReference type="AlphaFoldDB" id="A0A7V5U3F2"/>